<sequence>MPTSMTLAATGLFALTRAVDSAAYYRHWHLPLWVIAGSADGARQILTTLAAALITVVGVVFSIILVALTLTSTQFGPRMLRNFIRDRGTQCTLGAFVATFVYAMLDLVAIGPGPYGDFVPHVSITLVLALTLADVGVLIYFIHHVAVMIQLPQVIASIAKDLNDAVVGDAQPRRAGAGSGLARPESEARFLEDLMGRVGRVVATPESGYLQYVRRSMLVSLAVQHEAVIRLHHRPGHFVVRGQPFLTVWPATAAPEVERWLRRAHVTGPYRTLSQDVAFAVDQLVEIALRALSPAVNDTFTALTCIDWLGESLCRITAEWDPDPLCRDERGLVRLITAPVSYEGLVERAFEKVRQAAAGMPAVLIRQLDALALIARATRRGDRLPVLVAQAAMISRLADASVAEPADLADIGRAYREFLDSSGG</sequence>
<proteinExistence type="predicted"/>
<keyword evidence="1" id="KW-0812">Transmembrane</keyword>
<dbReference type="EMBL" id="JAGSOG010000324">
    <property type="protein sequence ID" value="MBR7838739.1"/>
    <property type="molecule type" value="Genomic_DNA"/>
</dbReference>
<feature type="transmembrane region" description="Helical" evidence="1">
    <location>
        <begin position="91"/>
        <end position="110"/>
    </location>
</feature>
<accession>A0A941ISP2</accession>
<keyword evidence="1" id="KW-0472">Membrane</keyword>
<keyword evidence="1" id="KW-1133">Transmembrane helix</keyword>
<dbReference type="Proteomes" id="UP000675781">
    <property type="component" value="Unassembled WGS sequence"/>
</dbReference>
<comment type="caution">
    <text evidence="2">The sequence shown here is derived from an EMBL/GenBank/DDBJ whole genome shotgun (WGS) entry which is preliminary data.</text>
</comment>
<feature type="transmembrane region" description="Helical" evidence="1">
    <location>
        <begin position="45"/>
        <end position="70"/>
    </location>
</feature>
<evidence type="ECO:0000313" key="3">
    <source>
        <dbReference type="Proteomes" id="UP000675781"/>
    </source>
</evidence>
<reference evidence="2" key="1">
    <citation type="submission" date="2021-04" db="EMBL/GenBank/DDBJ databases">
        <title>Genome based classification of Actinospica acidithermotolerans sp. nov., an actinobacterium isolated from an Indonesian hot spring.</title>
        <authorList>
            <person name="Kusuma A.B."/>
            <person name="Putra K.E."/>
            <person name="Nafisah S."/>
            <person name="Loh J."/>
            <person name="Nouioui I."/>
            <person name="Goodfellow M."/>
        </authorList>
    </citation>
    <scope>NUCLEOTIDE SEQUENCE</scope>
    <source>
        <strain evidence="2">CSCA 57</strain>
    </source>
</reference>
<dbReference type="AlphaFoldDB" id="A0A941ISP2"/>
<feature type="transmembrane region" description="Helical" evidence="1">
    <location>
        <begin position="122"/>
        <end position="142"/>
    </location>
</feature>
<evidence type="ECO:0000313" key="2">
    <source>
        <dbReference type="EMBL" id="MBR7838739.1"/>
    </source>
</evidence>
<protein>
    <submittedName>
        <fullName evidence="2">DUF2254 domain-containing protein</fullName>
    </submittedName>
</protein>
<dbReference type="Pfam" id="PF10011">
    <property type="entry name" value="DUF2254"/>
    <property type="match status" value="1"/>
</dbReference>
<evidence type="ECO:0000256" key="1">
    <source>
        <dbReference type="SAM" id="Phobius"/>
    </source>
</evidence>
<organism evidence="2 3">
    <name type="scientific">Actinospica durhamensis</name>
    <dbReference type="NCBI Taxonomy" id="1508375"/>
    <lineage>
        <taxon>Bacteria</taxon>
        <taxon>Bacillati</taxon>
        <taxon>Actinomycetota</taxon>
        <taxon>Actinomycetes</taxon>
        <taxon>Catenulisporales</taxon>
        <taxon>Actinospicaceae</taxon>
        <taxon>Actinospica</taxon>
    </lineage>
</organism>
<name>A0A941ISP2_9ACTN</name>
<gene>
    <name evidence="2" type="ORF">KDL01_36055</name>
</gene>
<keyword evidence="3" id="KW-1185">Reference proteome</keyword>
<dbReference type="InterPro" id="IPR018723">
    <property type="entry name" value="DUF2254_membrane"/>
</dbReference>